<accession>A0A9Q3IXD2</accession>
<dbReference type="OrthoDB" id="2505784at2759"/>
<dbReference type="SMART" id="SM00707">
    <property type="entry name" value="RPEL"/>
    <property type="match status" value="2"/>
</dbReference>
<dbReference type="Proteomes" id="UP000765509">
    <property type="component" value="Unassembled WGS sequence"/>
</dbReference>
<dbReference type="GO" id="GO:0005634">
    <property type="term" value="C:nucleus"/>
    <property type="evidence" value="ECO:0007669"/>
    <property type="project" value="UniProtKB-SubCell"/>
</dbReference>
<proteinExistence type="predicted"/>
<dbReference type="PROSITE" id="PS51257">
    <property type="entry name" value="PROKAR_LIPOPROTEIN"/>
    <property type="match status" value="1"/>
</dbReference>
<protein>
    <submittedName>
        <fullName evidence="5">Uncharacterized protein</fullName>
    </submittedName>
</protein>
<dbReference type="AlphaFoldDB" id="A0A9Q3IXD2"/>
<comment type="caution">
    <text evidence="5">The sequence shown here is derived from an EMBL/GenBank/DDBJ whole genome shotgun (WGS) entry which is preliminary data.</text>
</comment>
<keyword evidence="2" id="KW-0677">Repeat</keyword>
<dbReference type="Gene3D" id="6.10.150.10">
    <property type="match status" value="1"/>
</dbReference>
<evidence type="ECO:0000256" key="3">
    <source>
        <dbReference type="ARBA" id="ARBA00023242"/>
    </source>
</evidence>
<evidence type="ECO:0000256" key="1">
    <source>
        <dbReference type="ARBA" id="ARBA00004123"/>
    </source>
</evidence>
<dbReference type="PANTHER" id="PTHR22793:SF12">
    <property type="entry name" value="MYOCARDIN-RELATED TRANSCRIPTION FACTOR, ISOFORM H"/>
    <property type="match status" value="1"/>
</dbReference>
<evidence type="ECO:0000313" key="6">
    <source>
        <dbReference type="Proteomes" id="UP000765509"/>
    </source>
</evidence>
<dbReference type="GO" id="GO:0003713">
    <property type="term" value="F:transcription coactivator activity"/>
    <property type="evidence" value="ECO:0007669"/>
    <property type="project" value="TreeGrafter"/>
</dbReference>
<dbReference type="Pfam" id="PF02755">
    <property type="entry name" value="RPEL"/>
    <property type="match status" value="1"/>
</dbReference>
<evidence type="ECO:0000313" key="5">
    <source>
        <dbReference type="EMBL" id="MBW0551530.1"/>
    </source>
</evidence>
<evidence type="ECO:0000256" key="4">
    <source>
        <dbReference type="PROSITE-ProRule" id="PRU00401"/>
    </source>
</evidence>
<dbReference type="PROSITE" id="PS51073">
    <property type="entry name" value="RPEL"/>
    <property type="match status" value="1"/>
</dbReference>
<reference evidence="5" key="1">
    <citation type="submission" date="2021-03" db="EMBL/GenBank/DDBJ databases">
        <title>Draft genome sequence of rust myrtle Austropuccinia psidii MF-1, a brazilian biotype.</title>
        <authorList>
            <person name="Quecine M.C."/>
            <person name="Pachon D.M.R."/>
            <person name="Bonatelli M.L."/>
            <person name="Correr F.H."/>
            <person name="Franceschini L.M."/>
            <person name="Leite T.F."/>
            <person name="Margarido G.R.A."/>
            <person name="Almeida C.A."/>
            <person name="Ferrarezi J.A."/>
            <person name="Labate C.A."/>
        </authorList>
    </citation>
    <scope>NUCLEOTIDE SEQUENCE</scope>
    <source>
        <strain evidence="5">MF-1</strain>
    </source>
</reference>
<feature type="repeat" description="RPEL" evidence="4">
    <location>
        <begin position="182"/>
        <end position="207"/>
    </location>
</feature>
<organism evidence="5 6">
    <name type="scientific">Austropuccinia psidii MF-1</name>
    <dbReference type="NCBI Taxonomy" id="1389203"/>
    <lineage>
        <taxon>Eukaryota</taxon>
        <taxon>Fungi</taxon>
        <taxon>Dikarya</taxon>
        <taxon>Basidiomycota</taxon>
        <taxon>Pucciniomycotina</taxon>
        <taxon>Pucciniomycetes</taxon>
        <taxon>Pucciniales</taxon>
        <taxon>Sphaerophragmiaceae</taxon>
        <taxon>Austropuccinia</taxon>
    </lineage>
</organism>
<keyword evidence="3" id="KW-0539">Nucleus</keyword>
<dbReference type="PANTHER" id="PTHR22793">
    <property type="entry name" value="MYOCARDIN-RELATED TRANSCRIPTION FACTOR-RELATED"/>
    <property type="match status" value="1"/>
</dbReference>
<gene>
    <name evidence="5" type="ORF">O181_091245</name>
</gene>
<keyword evidence="6" id="KW-1185">Reference proteome</keyword>
<name>A0A9Q3IXD2_9BASI</name>
<dbReference type="InterPro" id="IPR004018">
    <property type="entry name" value="RPEL_repeat"/>
</dbReference>
<comment type="subcellular location">
    <subcellularLocation>
        <location evidence="1">Nucleus</location>
    </subcellularLocation>
</comment>
<dbReference type="InterPro" id="IPR043451">
    <property type="entry name" value="Myocardin-like"/>
</dbReference>
<dbReference type="GO" id="GO:0045944">
    <property type="term" value="P:positive regulation of transcription by RNA polymerase II"/>
    <property type="evidence" value="ECO:0007669"/>
    <property type="project" value="TreeGrafter"/>
</dbReference>
<evidence type="ECO:0000256" key="2">
    <source>
        <dbReference type="ARBA" id="ARBA00022737"/>
    </source>
</evidence>
<dbReference type="EMBL" id="AVOT02057426">
    <property type="protein sequence ID" value="MBW0551530.1"/>
    <property type="molecule type" value="Genomic_DNA"/>
</dbReference>
<sequence length="214" mass="23567">MRHSKLEFPSLLAQSLQISNLTPAISLACPQRPALATVPPCFDLPCLGVASLPWRSLGLNLYENPNRFPNIKTFYTLAKLLEKFKMLTPTVLANDPSDSPSLTSVPPPSAVDEISFEFQTPPPIDTTDIGVHEAQKTQKLEQLLAQRPEKAHLVEKNVLKAGNLDPSLQAKQLELAKNQLEDKLNAAISHRPQPAELVKEGILKDEETPVLQSN</sequence>